<keyword evidence="3" id="KW-1185">Reference proteome</keyword>
<evidence type="ECO:0008006" key="4">
    <source>
        <dbReference type="Google" id="ProtNLM"/>
    </source>
</evidence>
<dbReference type="Proteomes" id="UP001415857">
    <property type="component" value="Unassembled WGS sequence"/>
</dbReference>
<evidence type="ECO:0000313" key="3">
    <source>
        <dbReference type="Proteomes" id="UP001415857"/>
    </source>
</evidence>
<organism evidence="2 3">
    <name type="scientific">Liquidambar formosana</name>
    <name type="common">Formosan gum</name>
    <dbReference type="NCBI Taxonomy" id="63359"/>
    <lineage>
        <taxon>Eukaryota</taxon>
        <taxon>Viridiplantae</taxon>
        <taxon>Streptophyta</taxon>
        <taxon>Embryophyta</taxon>
        <taxon>Tracheophyta</taxon>
        <taxon>Spermatophyta</taxon>
        <taxon>Magnoliopsida</taxon>
        <taxon>eudicotyledons</taxon>
        <taxon>Gunneridae</taxon>
        <taxon>Pentapetalae</taxon>
        <taxon>Saxifragales</taxon>
        <taxon>Altingiaceae</taxon>
        <taxon>Liquidambar</taxon>
    </lineage>
</organism>
<feature type="region of interest" description="Disordered" evidence="1">
    <location>
        <begin position="94"/>
        <end position="171"/>
    </location>
</feature>
<feature type="compositionally biased region" description="Polar residues" evidence="1">
    <location>
        <begin position="1"/>
        <end position="17"/>
    </location>
</feature>
<feature type="compositionally biased region" description="Basic residues" evidence="1">
    <location>
        <begin position="37"/>
        <end position="49"/>
    </location>
</feature>
<dbReference type="EMBL" id="JBBPBK010000009">
    <property type="protein sequence ID" value="KAK9278530.1"/>
    <property type="molecule type" value="Genomic_DNA"/>
</dbReference>
<comment type="caution">
    <text evidence="2">The sequence shown here is derived from an EMBL/GenBank/DDBJ whole genome shotgun (WGS) entry which is preliminary data.</text>
</comment>
<feature type="region of interest" description="Disordered" evidence="1">
    <location>
        <begin position="1"/>
        <end position="71"/>
    </location>
</feature>
<reference evidence="2 3" key="1">
    <citation type="journal article" date="2024" name="Plant J.">
        <title>Genome sequences and population genomics reveal climatic adaptation and genomic divergence between two closely related sweetgum species.</title>
        <authorList>
            <person name="Xu W.Q."/>
            <person name="Ren C.Q."/>
            <person name="Zhang X.Y."/>
            <person name="Comes H.P."/>
            <person name="Liu X.H."/>
            <person name="Li Y.G."/>
            <person name="Kettle C.J."/>
            <person name="Jalonen R."/>
            <person name="Gaisberger H."/>
            <person name="Ma Y.Z."/>
            <person name="Qiu Y.X."/>
        </authorList>
    </citation>
    <scope>NUCLEOTIDE SEQUENCE [LARGE SCALE GENOMIC DNA]</scope>
    <source>
        <strain evidence="2">Hangzhou</strain>
    </source>
</reference>
<feature type="compositionally biased region" description="Polar residues" evidence="1">
    <location>
        <begin position="255"/>
        <end position="266"/>
    </location>
</feature>
<proteinExistence type="predicted"/>
<evidence type="ECO:0000313" key="2">
    <source>
        <dbReference type="EMBL" id="KAK9278530.1"/>
    </source>
</evidence>
<name>A0AAP0WWG6_LIQFO</name>
<dbReference type="AlphaFoldDB" id="A0AAP0WWG6"/>
<feature type="compositionally biased region" description="Basic and acidic residues" evidence="1">
    <location>
        <begin position="211"/>
        <end position="228"/>
    </location>
</feature>
<feature type="region of interest" description="Disordered" evidence="1">
    <location>
        <begin position="203"/>
        <end position="271"/>
    </location>
</feature>
<gene>
    <name evidence="2" type="ORF">L1049_028098</name>
</gene>
<sequence>MKNSSLERLQVESSLNSDLDLGKYDAKPKAKATPFKEKKKRKRNKHNNRRRNDVNYDLQDGTLLKKSDTVASDTFVQPPVNICYKKDSVAECNSEVGLSQEKDKGKENKKKYNAKPNAGMSLSRKKNKEKEDNRSYSALENNDIDHDIQEAGDTLSPDIASNKHIQKDDLSSVSGVAELESTRLKKNYEVLKVNSLNAEKFSSFSKSSDACPKRNDHTEADDSHENLTRRRRRKKASDSLGNSLEPIMEDDTSSSKHAVQSSSTRDTYFDCSGEGTTMQVLEDISIEKPPVNCSDGKPAARESKKRMKVKNVKETSKEDGFVKDASVLNIAEEHEHFEQAIKGKVDMIQISVQDGIHVEEHIDESIMRCKGKVPDDLSGCDPSRKHLEQKNVETEMKTEEIIPSLLHLGAIKDDVDLVGINNEDNSPLVSHSSPERALIGHSRKKLLILDVNGLLADIVPYVPDGYKPDITISKKAGRHGGLNMCLFSF</sequence>
<protein>
    <recommendedName>
        <fullName evidence="4">FCP1 homology domain-containing protein</fullName>
    </recommendedName>
</protein>
<accession>A0AAP0WWG6</accession>
<evidence type="ECO:0000256" key="1">
    <source>
        <dbReference type="SAM" id="MobiDB-lite"/>
    </source>
</evidence>